<accession>A7S908</accession>
<feature type="compositionally biased region" description="Low complexity" evidence="1">
    <location>
        <begin position="170"/>
        <end position="182"/>
    </location>
</feature>
<gene>
    <name evidence="2" type="ORF">NEMVEDRAFT_v1g243672</name>
</gene>
<protein>
    <submittedName>
        <fullName evidence="2">Uncharacterized protein</fullName>
    </submittedName>
</protein>
<sequence length="240" mass="25915">MVWVRCRLKERVRLVVFALFVSLQFADVKGAPLRQPRDLLQMLKDAGNAVKRAGEKVLRAILPKVMNSGLIPGTKTESQKTTQPNGPKIPLNTISEHSVNPVIPSKKNEIPGKSQSITDKTMLEKSFISALSKNSNLDSKKNTQAQSDDSNNLVAGLLSSVLGVKSTRTSTVTNGVNSSSKSAKTNVSVNPSSKSATGTENMVGGLINSVLNKKPANIKTTLENEAVKEIEKGVQHFFYT</sequence>
<dbReference type="InParanoid" id="A7S908"/>
<dbReference type="EMBL" id="DS469600">
    <property type="protein sequence ID" value="EDO39852.1"/>
    <property type="molecule type" value="Genomic_DNA"/>
</dbReference>
<evidence type="ECO:0000313" key="3">
    <source>
        <dbReference type="Proteomes" id="UP000001593"/>
    </source>
</evidence>
<dbReference type="Proteomes" id="UP000001593">
    <property type="component" value="Unassembled WGS sequence"/>
</dbReference>
<feature type="region of interest" description="Disordered" evidence="1">
    <location>
        <begin position="170"/>
        <end position="200"/>
    </location>
</feature>
<proteinExistence type="predicted"/>
<feature type="region of interest" description="Disordered" evidence="1">
    <location>
        <begin position="71"/>
        <end position="95"/>
    </location>
</feature>
<reference evidence="2 3" key="1">
    <citation type="journal article" date="2007" name="Science">
        <title>Sea anemone genome reveals ancestral eumetazoan gene repertoire and genomic organization.</title>
        <authorList>
            <person name="Putnam N.H."/>
            <person name="Srivastava M."/>
            <person name="Hellsten U."/>
            <person name="Dirks B."/>
            <person name="Chapman J."/>
            <person name="Salamov A."/>
            <person name="Terry A."/>
            <person name="Shapiro H."/>
            <person name="Lindquist E."/>
            <person name="Kapitonov V.V."/>
            <person name="Jurka J."/>
            <person name="Genikhovich G."/>
            <person name="Grigoriev I.V."/>
            <person name="Lucas S.M."/>
            <person name="Steele R.E."/>
            <person name="Finnerty J.R."/>
            <person name="Technau U."/>
            <person name="Martindale M.Q."/>
            <person name="Rokhsar D.S."/>
        </authorList>
    </citation>
    <scope>NUCLEOTIDE SEQUENCE [LARGE SCALE GENOMIC DNA]</scope>
    <source>
        <strain evidence="3">CH2 X CH6</strain>
    </source>
</reference>
<keyword evidence="3" id="KW-1185">Reference proteome</keyword>
<feature type="compositionally biased region" description="Polar residues" evidence="1">
    <location>
        <begin position="183"/>
        <end position="200"/>
    </location>
</feature>
<dbReference type="HOGENOM" id="CLU_1157634_0_0_1"/>
<evidence type="ECO:0000313" key="2">
    <source>
        <dbReference type="EMBL" id="EDO39852.1"/>
    </source>
</evidence>
<organism evidence="2 3">
    <name type="scientific">Nematostella vectensis</name>
    <name type="common">Starlet sea anemone</name>
    <dbReference type="NCBI Taxonomy" id="45351"/>
    <lineage>
        <taxon>Eukaryota</taxon>
        <taxon>Metazoa</taxon>
        <taxon>Cnidaria</taxon>
        <taxon>Anthozoa</taxon>
        <taxon>Hexacorallia</taxon>
        <taxon>Actiniaria</taxon>
        <taxon>Edwardsiidae</taxon>
        <taxon>Nematostella</taxon>
    </lineage>
</organism>
<dbReference type="AlphaFoldDB" id="A7S908"/>
<name>A7S908_NEMVE</name>
<evidence type="ECO:0000256" key="1">
    <source>
        <dbReference type="SAM" id="MobiDB-lite"/>
    </source>
</evidence>
<feature type="compositionally biased region" description="Polar residues" evidence="1">
    <location>
        <begin position="75"/>
        <end position="85"/>
    </location>
</feature>